<accession>A0A9P6H767</accession>
<reference evidence="1" key="2">
    <citation type="submission" date="2020-11" db="EMBL/GenBank/DDBJ databases">
        <authorList>
            <consortium name="DOE Joint Genome Institute"/>
            <person name="Kuo A."/>
            <person name="Miyauchi S."/>
            <person name="Kiss E."/>
            <person name="Drula E."/>
            <person name="Kohler A."/>
            <person name="Sanchez-Garcia M."/>
            <person name="Andreopoulos B."/>
            <person name="Barry K.W."/>
            <person name="Bonito G."/>
            <person name="Buee M."/>
            <person name="Carver A."/>
            <person name="Chen C."/>
            <person name="Cichocki N."/>
            <person name="Clum A."/>
            <person name="Culley D."/>
            <person name="Crous P.W."/>
            <person name="Fauchery L."/>
            <person name="Girlanda M."/>
            <person name="Hayes R."/>
            <person name="Keri Z."/>
            <person name="Labutti K."/>
            <person name="Lipzen A."/>
            <person name="Lombard V."/>
            <person name="Magnuson J."/>
            <person name="Maillard F."/>
            <person name="Morin E."/>
            <person name="Murat C."/>
            <person name="Nolan M."/>
            <person name="Ohm R."/>
            <person name="Pangilinan J."/>
            <person name="Pereira M."/>
            <person name="Perotto S."/>
            <person name="Peter M."/>
            <person name="Riley R."/>
            <person name="Sitrit Y."/>
            <person name="Stielow B."/>
            <person name="Szollosi G."/>
            <person name="Zifcakova L."/>
            <person name="Stursova M."/>
            <person name="Spatafora J.W."/>
            <person name="Tedersoo L."/>
            <person name="Vaario L.-M."/>
            <person name="Yamada A."/>
            <person name="Yan M."/>
            <person name="Wang P."/>
            <person name="Xu J."/>
            <person name="Bruns T."/>
            <person name="Baldrian P."/>
            <person name="Vilgalys R."/>
            <person name="Henrissat B."/>
            <person name="Grigoriev I.V."/>
            <person name="Hibbett D."/>
            <person name="Nagy L.G."/>
            <person name="Martin F.M."/>
        </authorList>
    </citation>
    <scope>NUCLEOTIDE SEQUENCE</scope>
    <source>
        <strain evidence="1">UH-Tt-Lm1</strain>
    </source>
</reference>
<name>A0A9P6H767_9AGAM</name>
<protein>
    <submittedName>
        <fullName evidence="1">Uncharacterized protein</fullName>
    </submittedName>
</protein>
<organism evidence="1 2">
    <name type="scientific">Thelephora terrestris</name>
    <dbReference type="NCBI Taxonomy" id="56493"/>
    <lineage>
        <taxon>Eukaryota</taxon>
        <taxon>Fungi</taxon>
        <taxon>Dikarya</taxon>
        <taxon>Basidiomycota</taxon>
        <taxon>Agaricomycotina</taxon>
        <taxon>Agaricomycetes</taxon>
        <taxon>Thelephorales</taxon>
        <taxon>Thelephoraceae</taxon>
        <taxon>Thelephora</taxon>
    </lineage>
</organism>
<evidence type="ECO:0000313" key="1">
    <source>
        <dbReference type="EMBL" id="KAF9779890.1"/>
    </source>
</evidence>
<dbReference type="AlphaFoldDB" id="A0A9P6H767"/>
<evidence type="ECO:0000313" key="2">
    <source>
        <dbReference type="Proteomes" id="UP000736335"/>
    </source>
</evidence>
<reference evidence="1" key="1">
    <citation type="journal article" date="2020" name="Nat. Commun.">
        <title>Large-scale genome sequencing of mycorrhizal fungi provides insights into the early evolution of symbiotic traits.</title>
        <authorList>
            <person name="Miyauchi S."/>
            <person name="Kiss E."/>
            <person name="Kuo A."/>
            <person name="Drula E."/>
            <person name="Kohler A."/>
            <person name="Sanchez-Garcia M."/>
            <person name="Morin E."/>
            <person name="Andreopoulos B."/>
            <person name="Barry K.W."/>
            <person name="Bonito G."/>
            <person name="Buee M."/>
            <person name="Carver A."/>
            <person name="Chen C."/>
            <person name="Cichocki N."/>
            <person name="Clum A."/>
            <person name="Culley D."/>
            <person name="Crous P.W."/>
            <person name="Fauchery L."/>
            <person name="Girlanda M."/>
            <person name="Hayes R.D."/>
            <person name="Keri Z."/>
            <person name="LaButti K."/>
            <person name="Lipzen A."/>
            <person name="Lombard V."/>
            <person name="Magnuson J."/>
            <person name="Maillard F."/>
            <person name="Murat C."/>
            <person name="Nolan M."/>
            <person name="Ohm R.A."/>
            <person name="Pangilinan J."/>
            <person name="Pereira M.F."/>
            <person name="Perotto S."/>
            <person name="Peter M."/>
            <person name="Pfister S."/>
            <person name="Riley R."/>
            <person name="Sitrit Y."/>
            <person name="Stielow J.B."/>
            <person name="Szollosi G."/>
            <person name="Zifcakova L."/>
            <person name="Stursova M."/>
            <person name="Spatafora J.W."/>
            <person name="Tedersoo L."/>
            <person name="Vaario L.M."/>
            <person name="Yamada A."/>
            <person name="Yan M."/>
            <person name="Wang P."/>
            <person name="Xu J."/>
            <person name="Bruns T."/>
            <person name="Baldrian P."/>
            <person name="Vilgalys R."/>
            <person name="Dunand C."/>
            <person name="Henrissat B."/>
            <person name="Grigoriev I.V."/>
            <person name="Hibbett D."/>
            <person name="Nagy L.G."/>
            <person name="Martin F.M."/>
        </authorList>
    </citation>
    <scope>NUCLEOTIDE SEQUENCE</scope>
    <source>
        <strain evidence="1">UH-Tt-Lm1</strain>
    </source>
</reference>
<proteinExistence type="predicted"/>
<comment type="caution">
    <text evidence="1">The sequence shown here is derived from an EMBL/GenBank/DDBJ whole genome shotgun (WGS) entry which is preliminary data.</text>
</comment>
<dbReference type="EMBL" id="WIUZ02000018">
    <property type="protein sequence ID" value="KAF9779890.1"/>
    <property type="molecule type" value="Genomic_DNA"/>
</dbReference>
<dbReference type="Proteomes" id="UP000736335">
    <property type="component" value="Unassembled WGS sequence"/>
</dbReference>
<keyword evidence="2" id="KW-1185">Reference proteome</keyword>
<sequence>MTTLDGRRRATGALFPDAIQIVPTAIVELRVHREKLPLTSQPATEESSFAPILYRRKSSIDDLSDFQKTIPHEGSEHVVHWGSAIGTLHSPRVENAGSLSGDQFTALQSFSFFKTQRIPWVLWGKYWGQRAWRSFALKSAVAYPVRQGWILRVGLDLRVGVVRGGFEGGFMKALHFHVLDFPYPRNFDLRLTNLGRDGPRRLANPGLQISMHTTAARSDKIVSAGVRPEF</sequence>
<gene>
    <name evidence="1" type="ORF">BJ322DRAFT_1024299</name>
</gene>